<sequence length="51" mass="5824">MGSEMEWTICRRGIHERLPVTEQVPRIEDAPRQQRLGEKPKDVPCAAIGTH</sequence>
<gene>
    <name evidence="2" type="ORF">UFOPK3010_01015</name>
</gene>
<dbReference type="EMBL" id="CAFAAM010000132">
    <property type="protein sequence ID" value="CAB4808766.1"/>
    <property type="molecule type" value="Genomic_DNA"/>
</dbReference>
<protein>
    <submittedName>
        <fullName evidence="2">Unannotated protein</fullName>
    </submittedName>
</protein>
<evidence type="ECO:0000256" key="1">
    <source>
        <dbReference type="SAM" id="MobiDB-lite"/>
    </source>
</evidence>
<feature type="compositionally biased region" description="Basic and acidic residues" evidence="1">
    <location>
        <begin position="28"/>
        <end position="42"/>
    </location>
</feature>
<dbReference type="AlphaFoldDB" id="A0A6J6YNJ0"/>
<reference evidence="2" key="1">
    <citation type="submission" date="2020-05" db="EMBL/GenBank/DDBJ databases">
        <authorList>
            <person name="Chiriac C."/>
            <person name="Salcher M."/>
            <person name="Ghai R."/>
            <person name="Kavagutti S V."/>
        </authorList>
    </citation>
    <scope>NUCLEOTIDE SEQUENCE</scope>
</reference>
<accession>A0A6J6YNJ0</accession>
<name>A0A6J6YNJ0_9ZZZZ</name>
<feature type="region of interest" description="Disordered" evidence="1">
    <location>
        <begin position="28"/>
        <end position="51"/>
    </location>
</feature>
<proteinExistence type="predicted"/>
<evidence type="ECO:0000313" key="2">
    <source>
        <dbReference type="EMBL" id="CAB4808766.1"/>
    </source>
</evidence>
<organism evidence="2">
    <name type="scientific">freshwater metagenome</name>
    <dbReference type="NCBI Taxonomy" id="449393"/>
    <lineage>
        <taxon>unclassified sequences</taxon>
        <taxon>metagenomes</taxon>
        <taxon>ecological metagenomes</taxon>
    </lineage>
</organism>